<evidence type="ECO:0000313" key="7">
    <source>
        <dbReference type="EMBL" id="KAK8761664.1"/>
    </source>
</evidence>
<gene>
    <name evidence="7" type="ORF">V5799_027068</name>
</gene>
<dbReference type="NCBIfam" id="TIGR01814">
    <property type="entry name" value="kynureninase"/>
    <property type="match status" value="1"/>
</dbReference>
<comment type="pathway">
    <text evidence="4 5">Cofactor biosynthesis; NAD(+) biosynthesis; quinolinate from L-kynurenine: step 2/3.</text>
</comment>
<dbReference type="GO" id="GO:0005737">
    <property type="term" value="C:cytoplasm"/>
    <property type="evidence" value="ECO:0007669"/>
    <property type="project" value="UniProtKB-SubCell"/>
</dbReference>
<comment type="cofactor">
    <cofactor evidence="4 5">
        <name>pyridoxal 5'-phosphate</name>
        <dbReference type="ChEBI" id="CHEBI:597326"/>
    </cofactor>
</comment>
<keyword evidence="1 4" id="KW-0662">Pyridine nucleotide biosynthesis</keyword>
<dbReference type="SUPFAM" id="SSF53383">
    <property type="entry name" value="PLP-dependent transferases"/>
    <property type="match status" value="1"/>
</dbReference>
<sequence length="486" mass="54818">MVPLKAKCLLFLSFTMKSTPRQELLSLAQQWGLKPNSVEFARRLDREDPLRSFRERFSVPKMADVSVVDPKFIKMPGQECIYLCGHSLGLKPKAADDHVKKVLDDWGKMGAESHVHGYLPAATCDLFPKKLMADIVGADPDEIVFMNGLTVNLHLLMITYYRPQGKRCKMVIESYAFPSDMYAAQSQVAHHGLDVASNLLVLRPRKGEELLREEDIYELIEKEGETIALMLLPGVQYYSGQVLDVPGITAAARNKGCIILWDMAHAVCNVALKLNEWDVDIAAWCTYKYMNSGPGCIGVAYISHKFRKASDRLPEFRGWWGNNTKTKFLMRPDFDPCLSADVFKLSNGPPLLVAPVMASLEMFAEVKESDRLRKQFLLTGYFELLMIDDLGASHDLTDSTRPFHILTPPDTAKRGSQLSIHLAEEPKFTHEELQRRGILCDLRMPSVVRLAPMPLYNTYEDVYNCIEALREICANFPLKPAPNNGC</sequence>
<dbReference type="FunFam" id="3.40.640.10:FF:000031">
    <property type="entry name" value="Kynureninase"/>
    <property type="match status" value="1"/>
</dbReference>
<dbReference type="InterPro" id="IPR010111">
    <property type="entry name" value="Kynureninase"/>
</dbReference>
<feature type="modified residue" description="N6-(pyridoxal phosphate)lysine" evidence="4">
    <location>
        <position position="288"/>
    </location>
</feature>
<dbReference type="Pfam" id="PF00266">
    <property type="entry name" value="Aminotran_5"/>
    <property type="match status" value="1"/>
</dbReference>
<dbReference type="PANTHER" id="PTHR14084">
    <property type="entry name" value="KYNURENINASE"/>
    <property type="match status" value="1"/>
</dbReference>
<dbReference type="GO" id="GO:0019441">
    <property type="term" value="P:L-tryptophan catabolic process to kynurenine"/>
    <property type="evidence" value="ECO:0007669"/>
    <property type="project" value="TreeGrafter"/>
</dbReference>
<dbReference type="InterPro" id="IPR015422">
    <property type="entry name" value="PyrdxlP-dep_Trfase_small"/>
</dbReference>
<evidence type="ECO:0000259" key="6">
    <source>
        <dbReference type="Pfam" id="PF00266"/>
    </source>
</evidence>
<keyword evidence="8" id="KW-1185">Reference proteome</keyword>
<comment type="caution">
    <text evidence="4">Lacks conserved residue(s) required for the propagation of feature annotation.</text>
</comment>
<evidence type="ECO:0000256" key="1">
    <source>
        <dbReference type="ARBA" id="ARBA00022642"/>
    </source>
</evidence>
<keyword evidence="4 5" id="KW-0963">Cytoplasm</keyword>
<dbReference type="GO" id="GO:0030170">
    <property type="term" value="F:pyridoxal phosphate binding"/>
    <property type="evidence" value="ECO:0007669"/>
    <property type="project" value="UniProtKB-UniRule"/>
</dbReference>
<feature type="binding site" evidence="4">
    <location>
        <position position="347"/>
    </location>
    <ligand>
        <name>pyridoxal 5'-phosphate</name>
        <dbReference type="ChEBI" id="CHEBI:597326"/>
    </ligand>
</feature>
<dbReference type="Proteomes" id="UP001321473">
    <property type="component" value="Unassembled WGS sequence"/>
</dbReference>
<organism evidence="7 8">
    <name type="scientific">Amblyomma americanum</name>
    <name type="common">Lone star tick</name>
    <dbReference type="NCBI Taxonomy" id="6943"/>
    <lineage>
        <taxon>Eukaryota</taxon>
        <taxon>Metazoa</taxon>
        <taxon>Ecdysozoa</taxon>
        <taxon>Arthropoda</taxon>
        <taxon>Chelicerata</taxon>
        <taxon>Arachnida</taxon>
        <taxon>Acari</taxon>
        <taxon>Parasitiformes</taxon>
        <taxon>Ixodida</taxon>
        <taxon>Ixodoidea</taxon>
        <taxon>Ixodidae</taxon>
        <taxon>Amblyomminae</taxon>
        <taxon>Amblyomma</taxon>
    </lineage>
</organism>
<feature type="binding site" evidence="4">
    <location>
        <position position="150"/>
    </location>
    <ligand>
        <name>pyridoxal 5'-phosphate</name>
        <dbReference type="ChEBI" id="CHEBI:597326"/>
    </ligand>
</feature>
<dbReference type="AlphaFoldDB" id="A0AAQ4DGS4"/>
<dbReference type="PIRSF" id="PIRSF038800">
    <property type="entry name" value="KYNU"/>
    <property type="match status" value="1"/>
</dbReference>
<dbReference type="InterPro" id="IPR015424">
    <property type="entry name" value="PyrdxlP-dep_Trfase"/>
</dbReference>
<dbReference type="InterPro" id="IPR000192">
    <property type="entry name" value="Aminotrans_V_dom"/>
</dbReference>
<protein>
    <recommendedName>
        <fullName evidence="4 5">Kynureninase</fullName>
        <ecNumber evidence="4 5">3.7.1.3</ecNumber>
    </recommendedName>
    <alternativeName>
        <fullName evidence="4">L-kynurenine hydrolase</fullName>
    </alternativeName>
</protein>
<dbReference type="GO" id="GO:0043420">
    <property type="term" value="P:anthranilate metabolic process"/>
    <property type="evidence" value="ECO:0007669"/>
    <property type="project" value="UniProtKB-UniRule"/>
</dbReference>
<comment type="catalytic activity">
    <reaction evidence="5">
        <text>3-hydroxy-L-kynurenine + H2O = 3-hydroxyanthranilate + L-alanine + H(+)</text>
        <dbReference type="Rhea" id="RHEA:25143"/>
        <dbReference type="ChEBI" id="CHEBI:15377"/>
        <dbReference type="ChEBI" id="CHEBI:15378"/>
        <dbReference type="ChEBI" id="CHEBI:36559"/>
        <dbReference type="ChEBI" id="CHEBI:57972"/>
        <dbReference type="ChEBI" id="CHEBI:58125"/>
        <dbReference type="EC" id="3.7.1.3"/>
    </reaction>
</comment>
<feature type="binding site" evidence="4">
    <location>
        <position position="149"/>
    </location>
    <ligand>
        <name>pyridoxal 5'-phosphate</name>
        <dbReference type="ChEBI" id="CHEBI:597326"/>
    </ligand>
</feature>
<dbReference type="Gene3D" id="3.90.1150.10">
    <property type="entry name" value="Aspartate Aminotransferase, domain 1"/>
    <property type="match status" value="1"/>
</dbReference>
<dbReference type="GO" id="GO:0097053">
    <property type="term" value="P:L-kynurenine catabolic process"/>
    <property type="evidence" value="ECO:0007669"/>
    <property type="project" value="UniProtKB-UniRule"/>
</dbReference>
<feature type="binding site" evidence="4">
    <location>
        <position position="319"/>
    </location>
    <ligand>
        <name>pyridoxal 5'-phosphate</name>
        <dbReference type="ChEBI" id="CHEBI:597326"/>
    </ligand>
</feature>
<evidence type="ECO:0000256" key="5">
    <source>
        <dbReference type="PIRNR" id="PIRNR038800"/>
    </source>
</evidence>
<feature type="binding site" evidence="4">
    <location>
        <position position="265"/>
    </location>
    <ligand>
        <name>pyridoxal 5'-phosphate</name>
        <dbReference type="ChEBI" id="CHEBI:597326"/>
    </ligand>
</feature>
<comment type="caution">
    <text evidence="7">The sequence shown here is derived from an EMBL/GenBank/DDBJ whole genome shotgun (WGS) entry which is preliminary data.</text>
</comment>
<keyword evidence="3 4" id="KW-0663">Pyridoxal phosphate</keyword>
<comment type="catalytic activity">
    <reaction evidence="4 5">
        <text>L-kynurenine + H2O = anthranilate + L-alanine + H(+)</text>
        <dbReference type="Rhea" id="RHEA:16813"/>
        <dbReference type="ChEBI" id="CHEBI:15377"/>
        <dbReference type="ChEBI" id="CHEBI:15378"/>
        <dbReference type="ChEBI" id="CHEBI:16567"/>
        <dbReference type="ChEBI" id="CHEBI:57959"/>
        <dbReference type="ChEBI" id="CHEBI:57972"/>
        <dbReference type="EC" id="3.7.1.3"/>
    </reaction>
</comment>
<dbReference type="Gene3D" id="3.40.640.10">
    <property type="entry name" value="Type I PLP-dependent aspartate aminotransferase-like (Major domain)"/>
    <property type="match status" value="1"/>
</dbReference>
<comment type="subunit">
    <text evidence="4 5">Homodimer.</text>
</comment>
<feature type="binding site" evidence="4">
    <location>
        <position position="287"/>
    </location>
    <ligand>
        <name>pyridoxal 5'-phosphate</name>
        <dbReference type="ChEBI" id="CHEBI:597326"/>
    </ligand>
</feature>
<dbReference type="Pfam" id="PF22580">
    <property type="entry name" value="KYNU_C"/>
    <property type="match status" value="1"/>
</dbReference>
<comment type="similarity">
    <text evidence="4 5">Belongs to the kynureninase family.</text>
</comment>
<dbReference type="GO" id="GO:0019805">
    <property type="term" value="P:quinolinate biosynthetic process"/>
    <property type="evidence" value="ECO:0007669"/>
    <property type="project" value="UniProtKB-UniRule"/>
</dbReference>
<accession>A0AAQ4DGS4</accession>
<reference evidence="7 8" key="1">
    <citation type="journal article" date="2023" name="Arcadia Sci">
        <title>De novo assembly of a long-read Amblyomma americanum tick genome.</title>
        <authorList>
            <person name="Chou S."/>
            <person name="Poskanzer K.E."/>
            <person name="Rollins M."/>
            <person name="Thuy-Boun P.S."/>
        </authorList>
    </citation>
    <scope>NUCLEOTIDE SEQUENCE [LARGE SCALE GENOMIC DNA]</scope>
    <source>
        <strain evidence="7">F_SG_1</strain>
        <tissue evidence="7">Salivary glands</tissue>
    </source>
</reference>
<keyword evidence="2 4" id="KW-0378">Hydrolase</keyword>
<evidence type="ECO:0000256" key="2">
    <source>
        <dbReference type="ARBA" id="ARBA00022801"/>
    </source>
</evidence>
<evidence type="ECO:0000313" key="8">
    <source>
        <dbReference type="Proteomes" id="UP001321473"/>
    </source>
</evidence>
<comment type="pathway">
    <text evidence="4 5">Amino-acid degradation; L-kynurenine degradation; L-alanine and anthranilate from L-kynurenine: step 1/1.</text>
</comment>
<dbReference type="PANTHER" id="PTHR14084:SF0">
    <property type="entry name" value="KYNURENINASE"/>
    <property type="match status" value="1"/>
</dbReference>
<dbReference type="GO" id="GO:0034354">
    <property type="term" value="P:'de novo' NAD+ biosynthetic process from L-tryptophan"/>
    <property type="evidence" value="ECO:0007669"/>
    <property type="project" value="UniProtKB-UniRule"/>
</dbReference>
<name>A0AAQ4DGS4_AMBAM</name>
<feature type="binding site" evidence="4">
    <location>
        <position position="262"/>
    </location>
    <ligand>
        <name>pyridoxal 5'-phosphate</name>
        <dbReference type="ChEBI" id="CHEBI:597326"/>
    </ligand>
</feature>
<dbReference type="EC" id="3.7.1.3" evidence="4 5"/>
<comment type="function">
    <text evidence="4 5">Catalyzes the cleavage of L-kynurenine (L-Kyn) and L-3-hydroxykynurenine (L-3OHKyn) into anthranilic acid (AA) and 3-hydroxyanthranilic acid (3-OHAA), respectively.</text>
</comment>
<comment type="subcellular location">
    <subcellularLocation>
        <location evidence="4 5">Cytoplasm</location>
    </subcellularLocation>
</comment>
<evidence type="ECO:0000256" key="4">
    <source>
        <dbReference type="HAMAP-Rule" id="MF_03017"/>
    </source>
</evidence>
<feature type="binding site" evidence="4">
    <location>
        <begin position="177"/>
        <end position="180"/>
    </location>
    <ligand>
        <name>pyridoxal 5'-phosphate</name>
        <dbReference type="ChEBI" id="CHEBI:597326"/>
    </ligand>
</feature>
<dbReference type="GO" id="GO:0030429">
    <property type="term" value="F:kynureninase activity"/>
    <property type="evidence" value="ECO:0007669"/>
    <property type="project" value="UniProtKB-UniRule"/>
</dbReference>
<dbReference type="HAMAP" id="MF_01970">
    <property type="entry name" value="Kynureninase"/>
    <property type="match status" value="1"/>
</dbReference>
<dbReference type="InterPro" id="IPR015421">
    <property type="entry name" value="PyrdxlP-dep_Trfase_major"/>
</dbReference>
<evidence type="ECO:0000256" key="3">
    <source>
        <dbReference type="ARBA" id="ARBA00022898"/>
    </source>
</evidence>
<feature type="domain" description="Aminotransferase class V" evidence="6">
    <location>
        <begin position="130"/>
        <end position="308"/>
    </location>
</feature>
<proteinExistence type="inferred from homology"/>
<dbReference type="EMBL" id="JARKHS020030886">
    <property type="protein sequence ID" value="KAK8761664.1"/>
    <property type="molecule type" value="Genomic_DNA"/>
</dbReference>